<dbReference type="Gene3D" id="3.90.1200.10">
    <property type="match status" value="1"/>
</dbReference>
<reference evidence="2" key="1">
    <citation type="submission" date="2023-07" db="EMBL/GenBank/DDBJ databases">
        <title>Conexibacter stalactiti sp. nov., isolated from stalactites in a lava cave and emended description of the genus Conexibacter.</title>
        <authorList>
            <person name="Lee S.D."/>
        </authorList>
    </citation>
    <scope>NUCLEOTIDE SEQUENCE [LARGE SCALE GENOMIC DNA]</scope>
    <source>
        <strain evidence="2">KCTC 39840</strain>
    </source>
</reference>
<evidence type="ECO:0008006" key="3">
    <source>
        <dbReference type="Google" id="ProtNLM"/>
    </source>
</evidence>
<keyword evidence="2" id="KW-1185">Reference proteome</keyword>
<organism evidence="1 2">
    <name type="scientific">Conexibacter stalactiti</name>
    <dbReference type="NCBI Taxonomy" id="1940611"/>
    <lineage>
        <taxon>Bacteria</taxon>
        <taxon>Bacillati</taxon>
        <taxon>Actinomycetota</taxon>
        <taxon>Thermoleophilia</taxon>
        <taxon>Solirubrobacterales</taxon>
        <taxon>Conexibacteraceae</taxon>
        <taxon>Conexibacter</taxon>
    </lineage>
</organism>
<dbReference type="SUPFAM" id="SSF56112">
    <property type="entry name" value="Protein kinase-like (PK-like)"/>
    <property type="match status" value="1"/>
</dbReference>
<comment type="caution">
    <text evidence="1">The sequence shown here is derived from an EMBL/GenBank/DDBJ whole genome shotgun (WGS) entry which is preliminary data.</text>
</comment>
<dbReference type="RefSeq" id="WP_318599896.1">
    <property type="nucleotide sequence ID" value="NZ_JAWSTH010000087.1"/>
</dbReference>
<proteinExistence type="predicted"/>
<name>A0ABU4HVS2_9ACTN</name>
<accession>A0ABU4HVS2</accession>
<evidence type="ECO:0000313" key="2">
    <source>
        <dbReference type="Proteomes" id="UP001284601"/>
    </source>
</evidence>
<dbReference type="Proteomes" id="UP001284601">
    <property type="component" value="Unassembled WGS sequence"/>
</dbReference>
<gene>
    <name evidence="1" type="ORF">R7226_23995</name>
</gene>
<sequence>MNLADEPHGGSLNTVVYDGDLVVKSYDGILTRGHEKLHREYVYLRSLPLNAARHFATLHTFAEEFDPHVTTLTLKRHAAPSVAKALLDGLLDPERTGRIVDHAARLLLEQVYPIASEPCDAQAVYDRYHAARLGAIDDLASKPGLAPLVTARSITVNGRRCPSMDEIKAWLNDHARGFFTDRRTLVRAHLDPQLDNVLATTTGRLDVIFIDPRGDQLGPPHYDWAKMVKSCRASYHQIHYARFSLDMTEAGGGAAVTLKVAPDIDGHLRAALTHLIGLAPRFAFAEGASLDHFIGSAMVAELVHVLSFCFYHANRPEGINNTRVLAFLAIAALLARRLMSGSADLPSLFQPLIPEA</sequence>
<evidence type="ECO:0000313" key="1">
    <source>
        <dbReference type="EMBL" id="MDW5597432.1"/>
    </source>
</evidence>
<protein>
    <recommendedName>
        <fullName evidence="3">Aminoglycoside phosphotransferase domain-containing protein</fullName>
    </recommendedName>
</protein>
<dbReference type="EMBL" id="JAWSTH010000087">
    <property type="protein sequence ID" value="MDW5597432.1"/>
    <property type="molecule type" value="Genomic_DNA"/>
</dbReference>
<dbReference type="InterPro" id="IPR011009">
    <property type="entry name" value="Kinase-like_dom_sf"/>
</dbReference>